<keyword evidence="1" id="KW-1133">Transmembrane helix</keyword>
<reference evidence="2" key="2">
    <citation type="submission" date="2021-04" db="EMBL/GenBank/DDBJ databases">
        <authorList>
            <person name="Gilroy R."/>
        </authorList>
    </citation>
    <scope>NUCLEOTIDE SEQUENCE</scope>
    <source>
        <strain evidence="2">ChiGjej4B4-7305</strain>
    </source>
</reference>
<dbReference type="Proteomes" id="UP000824037">
    <property type="component" value="Unassembled WGS sequence"/>
</dbReference>
<evidence type="ECO:0000313" key="3">
    <source>
        <dbReference type="Proteomes" id="UP000824037"/>
    </source>
</evidence>
<dbReference type="EMBL" id="DXBY01000206">
    <property type="protein sequence ID" value="HIZ36482.1"/>
    <property type="molecule type" value="Genomic_DNA"/>
</dbReference>
<reference evidence="2" key="1">
    <citation type="journal article" date="2021" name="PeerJ">
        <title>Extensive microbial diversity within the chicken gut microbiome revealed by metagenomics and culture.</title>
        <authorList>
            <person name="Gilroy R."/>
            <person name="Ravi A."/>
            <person name="Getino M."/>
            <person name="Pursley I."/>
            <person name="Horton D.L."/>
            <person name="Alikhan N.F."/>
            <person name="Baker D."/>
            <person name="Gharbi K."/>
            <person name="Hall N."/>
            <person name="Watson M."/>
            <person name="Adriaenssens E.M."/>
            <person name="Foster-Nyarko E."/>
            <person name="Jarju S."/>
            <person name="Secka A."/>
            <person name="Antonio M."/>
            <person name="Oren A."/>
            <person name="Chaudhuri R.R."/>
            <person name="La Ragione R."/>
            <person name="Hildebrand F."/>
            <person name="Pallen M.J."/>
        </authorList>
    </citation>
    <scope>NUCLEOTIDE SEQUENCE</scope>
    <source>
        <strain evidence="2">ChiGjej4B4-7305</strain>
    </source>
</reference>
<feature type="transmembrane region" description="Helical" evidence="1">
    <location>
        <begin position="63"/>
        <end position="87"/>
    </location>
</feature>
<gene>
    <name evidence="2" type="ORF">H9815_11945</name>
</gene>
<evidence type="ECO:0000313" key="2">
    <source>
        <dbReference type="EMBL" id="HIZ36482.1"/>
    </source>
</evidence>
<dbReference type="AlphaFoldDB" id="A0A9D2EFQ5"/>
<keyword evidence="1" id="KW-0472">Membrane</keyword>
<feature type="transmembrane region" description="Helical" evidence="1">
    <location>
        <begin position="30"/>
        <end position="51"/>
    </location>
</feature>
<keyword evidence="1" id="KW-0812">Transmembrane</keyword>
<protein>
    <submittedName>
        <fullName evidence="2">Uncharacterized protein</fullName>
    </submittedName>
</protein>
<accession>A0A9D2EFQ5</accession>
<organism evidence="2 3">
    <name type="scientific">Candidatus Ruania gallistercoris</name>
    <dbReference type="NCBI Taxonomy" id="2838746"/>
    <lineage>
        <taxon>Bacteria</taxon>
        <taxon>Bacillati</taxon>
        <taxon>Actinomycetota</taxon>
        <taxon>Actinomycetes</taxon>
        <taxon>Micrococcales</taxon>
        <taxon>Ruaniaceae</taxon>
        <taxon>Ruania</taxon>
    </lineage>
</organism>
<name>A0A9D2EFQ5_9MICO</name>
<comment type="caution">
    <text evidence="2">The sequence shown here is derived from an EMBL/GenBank/DDBJ whole genome shotgun (WGS) entry which is preliminary data.</text>
</comment>
<sequence length="177" mass="18196">MTVDQALAQLTHTGFLAVRYERGVATARQIGSVIALVFVIVVGLFGLIRIGQVTEIVGGAEPAGTAVFAGSVLIVAGLIGLTAWLVALSAAQAGGQEPGLVLTAQGAAVGAPGRRAKATVAWPAVTEVRAVRMGERTRVLIMSGKKGKSVPVHLELGDEQLYALVSSAHRMFGSATR</sequence>
<proteinExistence type="predicted"/>
<evidence type="ECO:0000256" key="1">
    <source>
        <dbReference type="SAM" id="Phobius"/>
    </source>
</evidence>